<comment type="catalytic activity">
    <reaction evidence="6">
        <text>glycyl-tRNA(Gly) + acetyl-CoA = N-acetylglycyl-tRNA(Gly) + CoA + H(+)</text>
        <dbReference type="Rhea" id="RHEA:81867"/>
        <dbReference type="Rhea" id="RHEA-COMP:9683"/>
        <dbReference type="Rhea" id="RHEA-COMP:19766"/>
        <dbReference type="ChEBI" id="CHEBI:15378"/>
        <dbReference type="ChEBI" id="CHEBI:57287"/>
        <dbReference type="ChEBI" id="CHEBI:57288"/>
        <dbReference type="ChEBI" id="CHEBI:78522"/>
        <dbReference type="ChEBI" id="CHEBI:232036"/>
    </reaction>
</comment>
<dbReference type="AlphaFoldDB" id="A0A177NU41"/>
<evidence type="ECO:0000313" key="9">
    <source>
        <dbReference type="Proteomes" id="UP000077857"/>
    </source>
</evidence>
<evidence type="ECO:0000259" key="7">
    <source>
        <dbReference type="PROSITE" id="PS51186"/>
    </source>
</evidence>
<keyword evidence="5" id="KW-0012">Acyltransferase</keyword>
<dbReference type="InterPro" id="IPR016181">
    <property type="entry name" value="Acyl_CoA_acyltransferase"/>
</dbReference>
<dbReference type="EMBL" id="LUUJ01000018">
    <property type="protein sequence ID" value="OAI20620.1"/>
    <property type="molecule type" value="Genomic_DNA"/>
</dbReference>
<dbReference type="PANTHER" id="PTHR36449:SF1">
    <property type="entry name" value="ACETYLTRANSFERASE"/>
    <property type="match status" value="1"/>
</dbReference>
<dbReference type="OrthoDB" id="9799147at2"/>
<comment type="similarity">
    <text evidence="1">Belongs to the acetyltransferase family. GNAT subfamily.</text>
</comment>
<evidence type="ECO:0000256" key="6">
    <source>
        <dbReference type="ARBA" id="ARBA00049880"/>
    </source>
</evidence>
<dbReference type="RefSeq" id="WP_064039092.1">
    <property type="nucleotide sequence ID" value="NZ_LUUJ01000018.1"/>
</dbReference>
<evidence type="ECO:0000256" key="4">
    <source>
        <dbReference type="ARBA" id="ARBA00022679"/>
    </source>
</evidence>
<keyword evidence="3" id="KW-1277">Toxin-antitoxin system</keyword>
<gene>
    <name evidence="8" type="ORF">A1507_22790</name>
</gene>
<keyword evidence="4" id="KW-0808">Transferase</keyword>
<dbReference type="InterPro" id="IPR000182">
    <property type="entry name" value="GNAT_dom"/>
</dbReference>
<name>A0A177NU41_9GAMM</name>
<sequence>MSEFTIRRLGIDEERPPFDCNDADLNEFFAIDSIHNARELMAVTYVVESESDGDVLAFFSLANDGVKKQLFKPSAFEIITKCIPSEKHYSSLPAVKIGRLATSVTFQRKGIGSDILDYIKYWFTDGNKTGCRFIIVDAYNNEKTTKFYLKNGFSFSLDSDKDRKTRLMFFDLKTI</sequence>
<reference evidence="8 9" key="1">
    <citation type="submission" date="2016-03" db="EMBL/GenBank/DDBJ databases">
        <authorList>
            <person name="Ploux O."/>
        </authorList>
    </citation>
    <scope>NUCLEOTIDE SEQUENCE [LARGE SCALE GENOMIC DNA]</scope>
    <source>
        <strain evidence="8 9">R-45378</strain>
    </source>
</reference>
<evidence type="ECO:0000256" key="5">
    <source>
        <dbReference type="ARBA" id="ARBA00023315"/>
    </source>
</evidence>
<protein>
    <recommendedName>
        <fullName evidence="7">N-acetyltransferase domain-containing protein</fullName>
    </recommendedName>
</protein>
<dbReference type="Pfam" id="PF13508">
    <property type="entry name" value="Acetyltransf_7"/>
    <property type="match status" value="1"/>
</dbReference>
<dbReference type="PANTHER" id="PTHR36449">
    <property type="entry name" value="ACETYLTRANSFERASE-RELATED"/>
    <property type="match status" value="1"/>
</dbReference>
<evidence type="ECO:0000256" key="3">
    <source>
        <dbReference type="ARBA" id="ARBA00022649"/>
    </source>
</evidence>
<comment type="caution">
    <text evidence="8">The sequence shown here is derived from an EMBL/GenBank/DDBJ whole genome shotgun (WGS) entry which is preliminary data.</text>
</comment>
<feature type="domain" description="N-acetyltransferase" evidence="7">
    <location>
        <begin position="4"/>
        <end position="173"/>
    </location>
</feature>
<dbReference type="Proteomes" id="UP000077857">
    <property type="component" value="Unassembled WGS sequence"/>
</dbReference>
<accession>A0A177NU41</accession>
<dbReference type="Gene3D" id="3.40.630.30">
    <property type="match status" value="1"/>
</dbReference>
<organism evidence="8 9">
    <name type="scientific">Methylomonas koyamae</name>
    <dbReference type="NCBI Taxonomy" id="702114"/>
    <lineage>
        <taxon>Bacteria</taxon>
        <taxon>Pseudomonadati</taxon>
        <taxon>Pseudomonadota</taxon>
        <taxon>Gammaproteobacteria</taxon>
        <taxon>Methylococcales</taxon>
        <taxon>Methylococcaceae</taxon>
        <taxon>Methylomonas</taxon>
    </lineage>
</organism>
<dbReference type="SUPFAM" id="SSF55729">
    <property type="entry name" value="Acyl-CoA N-acyltransferases (Nat)"/>
    <property type="match status" value="1"/>
</dbReference>
<keyword evidence="2" id="KW-0678">Repressor</keyword>
<dbReference type="PROSITE" id="PS51186">
    <property type="entry name" value="GNAT"/>
    <property type="match status" value="1"/>
</dbReference>
<evidence type="ECO:0000256" key="2">
    <source>
        <dbReference type="ARBA" id="ARBA00022491"/>
    </source>
</evidence>
<proteinExistence type="inferred from homology"/>
<evidence type="ECO:0000256" key="1">
    <source>
        <dbReference type="ARBA" id="ARBA00009342"/>
    </source>
</evidence>
<dbReference type="GO" id="GO:0016747">
    <property type="term" value="F:acyltransferase activity, transferring groups other than amino-acyl groups"/>
    <property type="evidence" value="ECO:0007669"/>
    <property type="project" value="InterPro"/>
</dbReference>
<evidence type="ECO:0000313" key="8">
    <source>
        <dbReference type="EMBL" id="OAI20620.1"/>
    </source>
</evidence>